<dbReference type="Proteomes" id="UP001320706">
    <property type="component" value="Unassembled WGS sequence"/>
</dbReference>
<organism evidence="1 2">
    <name type="scientific">Zalaria obscura</name>
    <dbReference type="NCBI Taxonomy" id="2024903"/>
    <lineage>
        <taxon>Eukaryota</taxon>
        <taxon>Fungi</taxon>
        <taxon>Dikarya</taxon>
        <taxon>Ascomycota</taxon>
        <taxon>Pezizomycotina</taxon>
        <taxon>Dothideomycetes</taxon>
        <taxon>Dothideomycetidae</taxon>
        <taxon>Dothideales</taxon>
        <taxon>Zalariaceae</taxon>
        <taxon>Zalaria</taxon>
    </lineage>
</organism>
<keyword evidence="1" id="KW-0808">Transferase</keyword>
<gene>
    <name evidence="1" type="primary">MRM2</name>
    <name evidence="1" type="ORF">M8818_004415</name>
</gene>
<name>A0ACC3SBX9_9PEZI</name>
<reference evidence="1" key="1">
    <citation type="submission" date="2024-02" db="EMBL/GenBank/DDBJ databases">
        <title>Metagenome Assembled Genome of Zalaria obscura JY119.</title>
        <authorList>
            <person name="Vighnesh L."/>
            <person name="Jagadeeshwari U."/>
            <person name="Venkata Ramana C."/>
            <person name="Sasikala C."/>
        </authorList>
    </citation>
    <scope>NUCLEOTIDE SEQUENCE</scope>
    <source>
        <strain evidence="1">JY119</strain>
    </source>
</reference>
<sequence>MVRYERQQPVLKPTLSPMLLVRFIIRARCATGSASPGIFKATFRLYFSSGLAKAAWCGYAFSPFAKPDWSFAQDNALEWQVNGVLLNHTNVLLATAMLLDHGLIRWRASCLLNTQAPLEAAFKSPLPRCAPLPQTYTRLSSSSTRWKARQTKDAFARASKVDGLKSRAAYKLLELDSKHRLFRRGHTVVDLGYAPGSWSQVAVNRTAPGGRVVGIDVIPAQPPKGASSIQGNFLSEAVREEVRRYVRDPMRGRARKAGGLTRRDDDGEEEGEAMSEEELEQAASGYIQRERSADLGGEGEGAERTSQEEGSTEMEKSLSARELDELEGRVVDVVLSDMSAPWELTSGMWIKSVSNPYRRMMNTSGMPFRDHAGSMDLCSAALDFCESTLKTGGHFLCKFYQGAEDKAFEMRLKKLFEKVHREKPESSRSESKEAYFVALRRRNPRSEKT</sequence>
<proteinExistence type="predicted"/>
<accession>A0ACC3SBX9</accession>
<protein>
    <submittedName>
        <fullName evidence="1">2' O-ribose methyltransferase</fullName>
        <ecNumber evidence="1">2.1.1.16</ecNumber>
    </submittedName>
</protein>
<keyword evidence="2" id="KW-1185">Reference proteome</keyword>
<dbReference type="EMBL" id="JAMKPW020000022">
    <property type="protein sequence ID" value="KAK8206581.1"/>
    <property type="molecule type" value="Genomic_DNA"/>
</dbReference>
<comment type="caution">
    <text evidence="1">The sequence shown here is derived from an EMBL/GenBank/DDBJ whole genome shotgun (WGS) entry which is preliminary data.</text>
</comment>
<evidence type="ECO:0000313" key="1">
    <source>
        <dbReference type="EMBL" id="KAK8206581.1"/>
    </source>
</evidence>
<evidence type="ECO:0000313" key="2">
    <source>
        <dbReference type="Proteomes" id="UP001320706"/>
    </source>
</evidence>
<keyword evidence="1" id="KW-0489">Methyltransferase</keyword>
<dbReference type="EC" id="2.1.1.16" evidence="1"/>